<gene>
    <name evidence="1" type="ORF">ABT58_20545</name>
</gene>
<keyword evidence="2" id="KW-1185">Reference proteome</keyword>
<dbReference type="AlphaFoldDB" id="A0A0J1GGH2"/>
<sequence>MNSASQSCLITPFKGAIPIGNYYIVPSELSDPNAVGDVLRTYRPDSPGDWGDWRIRIYSKPATKTWGRDKFFLHGGSFDGSAGCIDVGGGQWGNKQTDRLASLILSSSINIDLEVIE</sequence>
<name>A0A0J1GGH2_9GAMM</name>
<reference evidence="1 2" key="1">
    <citation type="submission" date="2015-05" db="EMBL/GenBank/DDBJ databases">
        <title>Photobacterium galathea sp. nov.</title>
        <authorList>
            <person name="Machado H."/>
            <person name="Gram L."/>
        </authorList>
    </citation>
    <scope>NUCLEOTIDE SEQUENCE [LARGE SCALE GENOMIC DNA]</scope>
    <source>
        <strain evidence="1 2">DSM 25995</strain>
    </source>
</reference>
<accession>A0A0J1GGH2</accession>
<comment type="caution">
    <text evidence="1">The sequence shown here is derived from an EMBL/GenBank/DDBJ whole genome shotgun (WGS) entry which is preliminary data.</text>
</comment>
<evidence type="ECO:0000313" key="1">
    <source>
        <dbReference type="EMBL" id="KLU98812.1"/>
    </source>
</evidence>
<dbReference type="PATRIC" id="fig|754436.4.peg.4326"/>
<dbReference type="Proteomes" id="UP000036426">
    <property type="component" value="Unassembled WGS sequence"/>
</dbReference>
<evidence type="ECO:0000313" key="2">
    <source>
        <dbReference type="Proteomes" id="UP000036426"/>
    </source>
</evidence>
<proteinExistence type="predicted"/>
<dbReference type="EMBL" id="LDOV01000042">
    <property type="protein sequence ID" value="KLU98812.1"/>
    <property type="molecule type" value="Genomic_DNA"/>
</dbReference>
<protein>
    <recommendedName>
        <fullName evidence="3">DUF2778 domain-containing protein</fullName>
    </recommendedName>
</protein>
<evidence type="ECO:0008006" key="3">
    <source>
        <dbReference type="Google" id="ProtNLM"/>
    </source>
</evidence>
<organism evidence="1 2">
    <name type="scientific">Photobacterium aphoticum</name>
    <dbReference type="NCBI Taxonomy" id="754436"/>
    <lineage>
        <taxon>Bacteria</taxon>
        <taxon>Pseudomonadati</taxon>
        <taxon>Pseudomonadota</taxon>
        <taxon>Gammaproteobacteria</taxon>
        <taxon>Vibrionales</taxon>
        <taxon>Vibrionaceae</taxon>
        <taxon>Photobacterium</taxon>
    </lineage>
</organism>